<sequence length="69" mass="7303">MEPGPAIGDATIATSTVQLQQALYAARSARMRMLDSPASIPDHRSHGDGCRSPEVSNRRPKAGNKTTGL</sequence>
<organism evidence="2">
    <name type="scientific">uncultured Lysobacter sp</name>
    <dbReference type="NCBI Taxonomy" id="271060"/>
    <lineage>
        <taxon>Bacteria</taxon>
        <taxon>Pseudomonadati</taxon>
        <taxon>Pseudomonadota</taxon>
        <taxon>Gammaproteobacteria</taxon>
        <taxon>Lysobacterales</taxon>
        <taxon>Lysobacteraceae</taxon>
        <taxon>Lysobacter</taxon>
        <taxon>environmental samples</taxon>
    </lineage>
</organism>
<gene>
    <name evidence="2" type="ORF">AVDCRST_MAG71-934</name>
</gene>
<protein>
    <submittedName>
        <fullName evidence="2">Uncharacterized protein</fullName>
    </submittedName>
</protein>
<reference evidence="2" key="1">
    <citation type="submission" date="2020-02" db="EMBL/GenBank/DDBJ databases">
        <authorList>
            <person name="Meier V. D."/>
        </authorList>
    </citation>
    <scope>NUCLEOTIDE SEQUENCE</scope>
    <source>
        <strain evidence="2">AVDCRST_MAG71</strain>
    </source>
</reference>
<dbReference type="EMBL" id="CADCUA010000252">
    <property type="protein sequence ID" value="CAA9314509.1"/>
    <property type="molecule type" value="Genomic_DNA"/>
</dbReference>
<evidence type="ECO:0000256" key="1">
    <source>
        <dbReference type="SAM" id="MobiDB-lite"/>
    </source>
</evidence>
<dbReference type="AlphaFoldDB" id="A0A6J4KVH5"/>
<evidence type="ECO:0000313" key="2">
    <source>
        <dbReference type="EMBL" id="CAA9314509.1"/>
    </source>
</evidence>
<feature type="compositionally biased region" description="Basic and acidic residues" evidence="1">
    <location>
        <begin position="41"/>
        <end position="51"/>
    </location>
</feature>
<feature type="region of interest" description="Disordered" evidence="1">
    <location>
        <begin position="35"/>
        <end position="69"/>
    </location>
</feature>
<name>A0A6J4KVH5_9GAMM</name>
<proteinExistence type="predicted"/>
<accession>A0A6J4KVH5</accession>